<dbReference type="AlphaFoldDB" id="A0A024UVZ1"/>
<dbReference type="eggNOG" id="KOG1919">
    <property type="taxonomic scope" value="Eukaryota"/>
</dbReference>
<dbReference type="InterPro" id="IPR020103">
    <property type="entry name" value="PsdUridine_synth_cat_dom_sf"/>
</dbReference>
<dbReference type="GO" id="GO:0009982">
    <property type="term" value="F:pseudouridine synthase activity"/>
    <property type="evidence" value="ECO:0007669"/>
    <property type="project" value="InterPro"/>
</dbReference>
<dbReference type="Gene3D" id="3.30.2350.10">
    <property type="entry name" value="Pseudouridine synthase"/>
    <property type="match status" value="1"/>
</dbReference>
<dbReference type="GO" id="GO:0000455">
    <property type="term" value="P:enzyme-directed rRNA pseudouridine synthesis"/>
    <property type="evidence" value="ECO:0007669"/>
    <property type="project" value="TreeGrafter"/>
</dbReference>
<dbReference type="InterPro" id="IPR006224">
    <property type="entry name" value="PsdUridine_synth_RluA-like_CS"/>
</dbReference>
<dbReference type="Pfam" id="PF00849">
    <property type="entry name" value="PseudoU_synth_2"/>
    <property type="match status" value="1"/>
</dbReference>
<sequence>MAKEEVMVSREAKRRKVTPHASTEVTAEYVVREGYRYVNPYVFGFQTHAKQRWFGRTLLEIFTAEFGSFSPEYYALAIESGRITLNGNLVPPTTVVKNGDLLCHKTHRHEPPVSGDDIQIAHETVDLLVVNKPAGVPTHPCGAYRFNSLHYILMHMRPDIPKLHIVHRLDRLTSGVVILAKNPSTARTLSTCIADRTASKTYLARVRGAFPVVLTSSWLEQLHLPTTRASVTIDGQWLRIQCPLVCKSHKDGVWSWALPTDANDPSLKEAETLVQFYSTPPRRDADSDDGTTVVLVKPVTGRTHQIRLHLQLLGLPIANDPCYGGTLHFGKSVGPSDNQNGVSTWREQAKDVVETTIASKLPREEGETEDAFLQRTCQWCARSVPNENHLHCARIWLHAWRYELLGETFQVAAPDWVPPVHEEGAQASATVP</sequence>
<dbReference type="InterPro" id="IPR006145">
    <property type="entry name" value="PsdUridine_synth_RsuA/RluA"/>
</dbReference>
<gene>
    <name evidence="2" type="ORF">H310_00790</name>
</gene>
<reference evidence="2" key="1">
    <citation type="submission" date="2013-12" db="EMBL/GenBank/DDBJ databases">
        <title>The Genome Sequence of Aphanomyces invadans NJM9701.</title>
        <authorList>
            <consortium name="The Broad Institute Genomics Platform"/>
            <person name="Russ C."/>
            <person name="Tyler B."/>
            <person name="van West P."/>
            <person name="Dieguez-Uribeondo J."/>
            <person name="Young S.K."/>
            <person name="Zeng Q."/>
            <person name="Gargeya S."/>
            <person name="Fitzgerald M."/>
            <person name="Abouelleil A."/>
            <person name="Alvarado L."/>
            <person name="Chapman S.B."/>
            <person name="Gainer-Dewar J."/>
            <person name="Goldberg J."/>
            <person name="Griggs A."/>
            <person name="Gujja S."/>
            <person name="Hansen M."/>
            <person name="Howarth C."/>
            <person name="Imamovic A."/>
            <person name="Ireland A."/>
            <person name="Larimer J."/>
            <person name="McCowan C."/>
            <person name="Murphy C."/>
            <person name="Pearson M."/>
            <person name="Poon T.W."/>
            <person name="Priest M."/>
            <person name="Roberts A."/>
            <person name="Saif S."/>
            <person name="Shea T."/>
            <person name="Sykes S."/>
            <person name="Wortman J."/>
            <person name="Nusbaum C."/>
            <person name="Birren B."/>
        </authorList>
    </citation>
    <scope>NUCLEOTIDE SEQUENCE [LARGE SCALE GENOMIC DNA]</scope>
    <source>
        <strain evidence="2">NJM9701</strain>
    </source>
</reference>
<dbReference type="InterPro" id="IPR050188">
    <property type="entry name" value="RluA_PseudoU_synthase"/>
</dbReference>
<dbReference type="RefSeq" id="XP_008861910.1">
    <property type="nucleotide sequence ID" value="XM_008863688.1"/>
</dbReference>
<organism evidence="2">
    <name type="scientific">Aphanomyces invadans</name>
    <dbReference type="NCBI Taxonomy" id="157072"/>
    <lineage>
        <taxon>Eukaryota</taxon>
        <taxon>Sar</taxon>
        <taxon>Stramenopiles</taxon>
        <taxon>Oomycota</taxon>
        <taxon>Saprolegniomycetes</taxon>
        <taxon>Saprolegniales</taxon>
        <taxon>Verrucalvaceae</taxon>
        <taxon>Aphanomyces</taxon>
    </lineage>
</organism>
<dbReference type="PROSITE" id="PS01129">
    <property type="entry name" value="PSI_RLU"/>
    <property type="match status" value="1"/>
</dbReference>
<dbReference type="STRING" id="157072.A0A024UVZ1"/>
<evidence type="ECO:0000259" key="1">
    <source>
        <dbReference type="Pfam" id="PF00849"/>
    </source>
</evidence>
<dbReference type="PANTHER" id="PTHR21600">
    <property type="entry name" value="MITOCHONDRIAL RNA PSEUDOURIDINE SYNTHASE"/>
    <property type="match status" value="1"/>
</dbReference>
<name>A0A024UVZ1_9STRA</name>
<evidence type="ECO:0000313" key="2">
    <source>
        <dbReference type="EMBL" id="ETW10499.1"/>
    </source>
</evidence>
<dbReference type="SUPFAM" id="SSF55120">
    <property type="entry name" value="Pseudouridine synthase"/>
    <property type="match status" value="1"/>
</dbReference>
<proteinExistence type="predicted"/>
<dbReference type="EMBL" id="KI913952">
    <property type="protein sequence ID" value="ETW10499.1"/>
    <property type="molecule type" value="Genomic_DNA"/>
</dbReference>
<dbReference type="GO" id="GO:0003723">
    <property type="term" value="F:RNA binding"/>
    <property type="evidence" value="ECO:0007669"/>
    <property type="project" value="InterPro"/>
</dbReference>
<accession>A0A024UVZ1</accession>
<dbReference type="PANTHER" id="PTHR21600:SF40">
    <property type="entry name" value="PSEUDOURIDYLATE SYNTHASE RPUSD2"/>
    <property type="match status" value="1"/>
</dbReference>
<dbReference type="OrthoDB" id="424794at2759"/>
<dbReference type="GeneID" id="20077840"/>
<dbReference type="VEuPathDB" id="FungiDB:H310_00790"/>
<feature type="domain" description="Pseudouridine synthase RsuA/RluA-like" evidence="1">
    <location>
        <begin position="126"/>
        <end position="311"/>
    </location>
</feature>
<protein>
    <recommendedName>
        <fullName evidence="1">Pseudouridine synthase RsuA/RluA-like domain-containing protein</fullName>
    </recommendedName>
</protein>